<dbReference type="InterPro" id="IPR003439">
    <property type="entry name" value="ABC_transporter-like_ATP-bd"/>
</dbReference>
<dbReference type="InterPro" id="IPR017871">
    <property type="entry name" value="ABC_transporter-like_CS"/>
</dbReference>
<accession>A0AA41X3N1</accession>
<keyword evidence="7 9" id="KW-1133">Transmembrane helix</keyword>
<feature type="transmembrane region" description="Helical" evidence="9">
    <location>
        <begin position="146"/>
        <end position="173"/>
    </location>
</feature>
<dbReference type="PROSITE" id="PS50929">
    <property type="entry name" value="ABC_TM1F"/>
    <property type="match status" value="1"/>
</dbReference>
<reference evidence="12" key="1">
    <citation type="submission" date="2022-07" db="EMBL/GenBank/DDBJ databases">
        <title>Characterization of the Novel Bacterium Alteromonas immobilis LMIT006 and Alteromonas gregis LMIT007.</title>
        <authorList>
            <person name="Lin X."/>
        </authorList>
    </citation>
    <scope>NUCLEOTIDE SEQUENCE</scope>
    <source>
        <strain evidence="12">LMIT007</strain>
    </source>
</reference>
<keyword evidence="4 9" id="KW-0812">Transmembrane</keyword>
<evidence type="ECO:0000256" key="7">
    <source>
        <dbReference type="ARBA" id="ARBA00022989"/>
    </source>
</evidence>
<feature type="transmembrane region" description="Helical" evidence="9">
    <location>
        <begin position="242"/>
        <end position="264"/>
    </location>
</feature>
<sequence length="582" mass="63291">MHSSLILWLYSYLKPYKTRIGIALFALLVSAGSWLMLGQGIKYVIDEGFIAADSQTLETMLSGVLAIALIGCVATYFRFYNMLWLGERVSANIRNALYTKMLALDMHFYSTNRTGEVISRFTSDTTVLQSVIGSGLSMAIRATVTFVGALILMFVTSIKLTLLVMLAIPCILLPIKLLGKKVRYHSQLAQDKVADMSAHIDQSLHGIHTIQAYSKEEADQSALHEKVEEAMRAAQDRIHFRALLIICVMGISIFAIVFVAWLGATSVIVGNMSPGSLSAFIFYAMMAGGAVATISEVFGEIQKAKGASQRIRELLDTPTPIHSEESEVTSLALDTIADTTPILTLDALSFAYPGTDKLVLNDISLRLLSKQKIALVGPSGAGKSTLFDILLRFYDATDGSCYLAAHHYQSLTLGQIRQQFALVPQEPVIFATDIATNIAYGDQNATSSQIEDAAKLANAHEFIVKLKEGYATQVGERGVKLSGGQKQRIAIARAILANRPILLLDEATSALDANSEASVQAGLANLMANRTSIVIAHRLATVQHADTIIVMDEGKVVAQGSHQTLLIESELYRELAKLQFIE</sequence>
<dbReference type="GO" id="GO:0090374">
    <property type="term" value="P:oligopeptide export from mitochondrion"/>
    <property type="evidence" value="ECO:0007669"/>
    <property type="project" value="TreeGrafter"/>
</dbReference>
<dbReference type="RefSeq" id="WP_254100637.1">
    <property type="nucleotide sequence ID" value="NZ_JANATA010000012.1"/>
</dbReference>
<protein>
    <submittedName>
        <fullName evidence="12">ABC transporter transmembrane domain-containing protein</fullName>
    </submittedName>
</protein>
<evidence type="ECO:0000313" key="13">
    <source>
        <dbReference type="Proteomes" id="UP001165413"/>
    </source>
</evidence>
<dbReference type="AlphaFoldDB" id="A0AA41X3N1"/>
<dbReference type="Gene3D" id="3.40.50.300">
    <property type="entry name" value="P-loop containing nucleotide triphosphate hydrolases"/>
    <property type="match status" value="1"/>
</dbReference>
<dbReference type="GO" id="GO:0016887">
    <property type="term" value="F:ATP hydrolysis activity"/>
    <property type="evidence" value="ECO:0007669"/>
    <property type="project" value="InterPro"/>
</dbReference>
<evidence type="ECO:0000256" key="5">
    <source>
        <dbReference type="ARBA" id="ARBA00022741"/>
    </source>
</evidence>
<evidence type="ECO:0000313" key="12">
    <source>
        <dbReference type="EMBL" id="MCP3428893.1"/>
    </source>
</evidence>
<keyword evidence="8 9" id="KW-0472">Membrane</keyword>
<dbReference type="Pfam" id="PF00005">
    <property type="entry name" value="ABC_tran"/>
    <property type="match status" value="1"/>
</dbReference>
<feature type="transmembrane region" description="Helical" evidence="9">
    <location>
        <begin position="20"/>
        <end position="38"/>
    </location>
</feature>
<evidence type="ECO:0000256" key="8">
    <source>
        <dbReference type="ARBA" id="ARBA00023136"/>
    </source>
</evidence>
<evidence type="ECO:0000256" key="2">
    <source>
        <dbReference type="ARBA" id="ARBA00022448"/>
    </source>
</evidence>
<comment type="subcellular location">
    <subcellularLocation>
        <location evidence="1">Cell membrane</location>
        <topology evidence="1">Multi-pass membrane protein</topology>
    </subcellularLocation>
</comment>
<proteinExistence type="predicted"/>
<evidence type="ECO:0000259" key="10">
    <source>
        <dbReference type="PROSITE" id="PS50893"/>
    </source>
</evidence>
<dbReference type="Proteomes" id="UP001165413">
    <property type="component" value="Unassembled WGS sequence"/>
</dbReference>
<evidence type="ECO:0000256" key="9">
    <source>
        <dbReference type="SAM" id="Phobius"/>
    </source>
</evidence>
<name>A0AA41X3N1_9ALTE</name>
<evidence type="ECO:0000256" key="4">
    <source>
        <dbReference type="ARBA" id="ARBA00022692"/>
    </source>
</evidence>
<dbReference type="CDD" id="cd18575">
    <property type="entry name" value="ABC_6TM_bac_exporter_ABCB8_10_like"/>
    <property type="match status" value="1"/>
</dbReference>
<dbReference type="InterPro" id="IPR036640">
    <property type="entry name" value="ABC1_TM_sf"/>
</dbReference>
<dbReference type="PROSITE" id="PS00211">
    <property type="entry name" value="ABC_TRANSPORTER_1"/>
    <property type="match status" value="1"/>
</dbReference>
<dbReference type="InterPro" id="IPR011527">
    <property type="entry name" value="ABC1_TM_dom"/>
</dbReference>
<feature type="transmembrane region" description="Helical" evidence="9">
    <location>
        <begin position="276"/>
        <end position="298"/>
    </location>
</feature>
<keyword evidence="3" id="KW-1003">Cell membrane</keyword>
<keyword evidence="2" id="KW-0813">Transport</keyword>
<gene>
    <name evidence="12" type="ORF">NLF92_08025</name>
</gene>
<feature type="transmembrane region" description="Helical" evidence="9">
    <location>
        <begin position="59"/>
        <end position="79"/>
    </location>
</feature>
<dbReference type="GO" id="GO:0005524">
    <property type="term" value="F:ATP binding"/>
    <property type="evidence" value="ECO:0007669"/>
    <property type="project" value="UniProtKB-KW"/>
</dbReference>
<dbReference type="FunFam" id="3.40.50.300:FF:000221">
    <property type="entry name" value="Multidrug ABC transporter ATP-binding protein"/>
    <property type="match status" value="1"/>
</dbReference>
<dbReference type="Pfam" id="PF00664">
    <property type="entry name" value="ABC_membrane"/>
    <property type="match status" value="1"/>
</dbReference>
<organism evidence="12 13">
    <name type="scientific">Opacimonas viscosa</name>
    <dbReference type="NCBI Taxonomy" id="2961944"/>
    <lineage>
        <taxon>Bacteria</taxon>
        <taxon>Pseudomonadati</taxon>
        <taxon>Pseudomonadota</taxon>
        <taxon>Gammaproteobacteria</taxon>
        <taxon>Alteromonadales</taxon>
        <taxon>Alteromonadaceae</taxon>
        <taxon>Opacimonas</taxon>
    </lineage>
</organism>
<evidence type="ECO:0000256" key="6">
    <source>
        <dbReference type="ARBA" id="ARBA00022840"/>
    </source>
</evidence>
<dbReference type="PROSITE" id="PS50893">
    <property type="entry name" value="ABC_TRANSPORTER_2"/>
    <property type="match status" value="1"/>
</dbReference>
<dbReference type="GO" id="GO:0005886">
    <property type="term" value="C:plasma membrane"/>
    <property type="evidence" value="ECO:0007669"/>
    <property type="project" value="UniProtKB-SubCell"/>
</dbReference>
<feature type="domain" description="ABC transmembrane type-1" evidence="11">
    <location>
        <begin position="22"/>
        <end position="303"/>
    </location>
</feature>
<comment type="caution">
    <text evidence="12">The sequence shown here is derived from an EMBL/GenBank/DDBJ whole genome shotgun (WGS) entry which is preliminary data.</text>
</comment>
<dbReference type="PANTHER" id="PTHR43394:SF1">
    <property type="entry name" value="ATP-BINDING CASSETTE SUB-FAMILY B MEMBER 10, MITOCHONDRIAL"/>
    <property type="match status" value="1"/>
</dbReference>
<evidence type="ECO:0000259" key="11">
    <source>
        <dbReference type="PROSITE" id="PS50929"/>
    </source>
</evidence>
<keyword evidence="6" id="KW-0067">ATP-binding</keyword>
<dbReference type="GO" id="GO:0015421">
    <property type="term" value="F:ABC-type oligopeptide transporter activity"/>
    <property type="evidence" value="ECO:0007669"/>
    <property type="project" value="TreeGrafter"/>
</dbReference>
<evidence type="ECO:0000256" key="1">
    <source>
        <dbReference type="ARBA" id="ARBA00004651"/>
    </source>
</evidence>
<dbReference type="InterPro" id="IPR039421">
    <property type="entry name" value="Type_1_exporter"/>
</dbReference>
<evidence type="ECO:0000256" key="3">
    <source>
        <dbReference type="ARBA" id="ARBA00022475"/>
    </source>
</evidence>
<keyword evidence="5" id="KW-0547">Nucleotide-binding</keyword>
<dbReference type="SUPFAM" id="SSF52540">
    <property type="entry name" value="P-loop containing nucleoside triphosphate hydrolases"/>
    <property type="match status" value="1"/>
</dbReference>
<dbReference type="Gene3D" id="1.20.1560.10">
    <property type="entry name" value="ABC transporter type 1, transmembrane domain"/>
    <property type="match status" value="1"/>
</dbReference>
<dbReference type="SMART" id="SM00382">
    <property type="entry name" value="AAA"/>
    <property type="match status" value="1"/>
</dbReference>
<dbReference type="InterPro" id="IPR027417">
    <property type="entry name" value="P-loop_NTPase"/>
</dbReference>
<dbReference type="InterPro" id="IPR003593">
    <property type="entry name" value="AAA+_ATPase"/>
</dbReference>
<dbReference type="EMBL" id="JANATA010000012">
    <property type="protein sequence ID" value="MCP3428893.1"/>
    <property type="molecule type" value="Genomic_DNA"/>
</dbReference>
<keyword evidence="13" id="KW-1185">Reference proteome</keyword>
<dbReference type="PANTHER" id="PTHR43394">
    <property type="entry name" value="ATP-DEPENDENT PERMEASE MDL1, MITOCHONDRIAL"/>
    <property type="match status" value="1"/>
</dbReference>
<feature type="domain" description="ABC transporter" evidence="10">
    <location>
        <begin position="343"/>
        <end position="578"/>
    </location>
</feature>
<dbReference type="SUPFAM" id="SSF90123">
    <property type="entry name" value="ABC transporter transmembrane region"/>
    <property type="match status" value="1"/>
</dbReference>